<dbReference type="Proteomes" id="UP000229081">
    <property type="component" value="Chromosome"/>
</dbReference>
<evidence type="ECO:0000256" key="1">
    <source>
        <dbReference type="SAM" id="SignalP"/>
    </source>
</evidence>
<keyword evidence="1" id="KW-0732">Signal</keyword>
<dbReference type="InterPro" id="IPR021109">
    <property type="entry name" value="Peptidase_aspartic_dom_sf"/>
</dbReference>
<evidence type="ECO:0000313" key="2">
    <source>
        <dbReference type="EMBL" id="ATY32444.1"/>
    </source>
</evidence>
<dbReference type="EMBL" id="CP024923">
    <property type="protein sequence ID" value="ATY32444.1"/>
    <property type="molecule type" value="Genomic_DNA"/>
</dbReference>
<dbReference type="AlphaFoldDB" id="A0A2K8MHH8"/>
<reference evidence="2 3" key="1">
    <citation type="submission" date="2017-11" db="EMBL/GenBank/DDBJ databases">
        <title>Complete genome sequence of Sphingomonas sp. Strain Cra20, a psychrotolerant potential plant growth promoting rhizobacteria.</title>
        <authorList>
            <person name="Luo Y."/>
        </authorList>
    </citation>
    <scope>NUCLEOTIDE SEQUENCE [LARGE SCALE GENOMIC DNA]</scope>
    <source>
        <strain evidence="2 3">Cra20</strain>
    </source>
</reference>
<protein>
    <recommendedName>
        <fullName evidence="4">PDZ domain-containing protein</fullName>
    </recommendedName>
</protein>
<organism evidence="2 3">
    <name type="scientific">Sphingomonas psychrotolerans</name>
    <dbReference type="NCBI Taxonomy" id="1327635"/>
    <lineage>
        <taxon>Bacteria</taxon>
        <taxon>Pseudomonadati</taxon>
        <taxon>Pseudomonadota</taxon>
        <taxon>Alphaproteobacteria</taxon>
        <taxon>Sphingomonadales</taxon>
        <taxon>Sphingomonadaceae</taxon>
        <taxon>Sphingomonas</taxon>
    </lineage>
</organism>
<evidence type="ECO:0008006" key="4">
    <source>
        <dbReference type="Google" id="ProtNLM"/>
    </source>
</evidence>
<feature type="signal peptide" evidence="1">
    <location>
        <begin position="1"/>
        <end position="21"/>
    </location>
</feature>
<accession>A0A2K8MHH8</accession>
<dbReference type="KEGG" id="sphc:CVN68_11025"/>
<gene>
    <name evidence="2" type="ORF">CVN68_11025</name>
</gene>
<dbReference type="SUPFAM" id="SSF50630">
    <property type="entry name" value="Acid proteases"/>
    <property type="match status" value="1"/>
</dbReference>
<name>A0A2K8MHH8_9SPHN</name>
<dbReference type="RefSeq" id="WP_100282252.1">
    <property type="nucleotide sequence ID" value="NZ_CP024923.1"/>
</dbReference>
<dbReference type="Gene3D" id="2.40.70.10">
    <property type="entry name" value="Acid Proteases"/>
    <property type="match status" value="1"/>
</dbReference>
<dbReference type="SUPFAM" id="SSF50156">
    <property type="entry name" value="PDZ domain-like"/>
    <property type="match status" value="1"/>
</dbReference>
<feature type="chain" id="PRO_5014662093" description="PDZ domain-containing protein" evidence="1">
    <location>
        <begin position="22"/>
        <end position="380"/>
    </location>
</feature>
<proteinExistence type="predicted"/>
<dbReference type="InterPro" id="IPR036034">
    <property type="entry name" value="PDZ_sf"/>
</dbReference>
<dbReference type="Pfam" id="PF13650">
    <property type="entry name" value="Asp_protease_2"/>
    <property type="match status" value="1"/>
</dbReference>
<evidence type="ECO:0000313" key="3">
    <source>
        <dbReference type="Proteomes" id="UP000229081"/>
    </source>
</evidence>
<keyword evidence="3" id="KW-1185">Reference proteome</keyword>
<sequence>MLALLLPVVALAQLQPATTLAPDTEARWIDFELTAYNQIRFAVELNGHASWAILDTGLSDTIVASRFARTAGLTPTRRQQALAIGGGVEVGWAETASVRFGGLTRTHGRVGIADPAGEIRFGADILVGADILSCCALDIDYDARRFRILSSGRMPFTGSTAPLRRRSPNGVYQSEVTVAGKRLKPIIVDTGDGGALTLGRTAWTSTGYRSARITTTLGWGMGGAVVTDTLVIPSLSLAGMPEREAEVRIEGEGGFSASVGAAGRLGTGMLQRYRVLLDPRAGRMILQPGKAVAAPFPRSTSGLLIELAGTALRVVHVMRYSPAAAGGWKAGEQICSADGVPVPEDVKDGAVEWTVGAPGRVVRLRLCDGTERSLTLADFY</sequence>
<dbReference type="OrthoDB" id="7547925at2"/>
<dbReference type="Gene3D" id="2.30.42.10">
    <property type="match status" value="1"/>
</dbReference>